<evidence type="ECO:0000256" key="1">
    <source>
        <dbReference type="ARBA" id="ARBA00022598"/>
    </source>
</evidence>
<dbReference type="InterPro" id="IPR052032">
    <property type="entry name" value="ATP-dep_AA_Ligase"/>
</dbReference>
<dbReference type="OrthoDB" id="2210549at2"/>
<keyword evidence="3" id="KW-0658">Purine biosynthesis</keyword>
<evidence type="ECO:0000256" key="4">
    <source>
        <dbReference type="ARBA" id="ARBA00022840"/>
    </source>
</evidence>
<dbReference type="GO" id="GO:0046872">
    <property type="term" value="F:metal ion binding"/>
    <property type="evidence" value="ECO:0007669"/>
    <property type="project" value="InterPro"/>
</dbReference>
<keyword evidence="1" id="KW-0436">Ligase</keyword>
<feature type="domain" description="ATP-grasp" evidence="6">
    <location>
        <begin position="109"/>
        <end position="287"/>
    </location>
</feature>
<proteinExistence type="predicted"/>
<accession>A0A222G8W9</accession>
<dbReference type="Gene3D" id="3.40.50.20">
    <property type="match status" value="1"/>
</dbReference>
<dbReference type="Gene3D" id="3.30.1490.20">
    <property type="entry name" value="ATP-grasp fold, A domain"/>
    <property type="match status" value="1"/>
</dbReference>
<keyword evidence="8" id="KW-1185">Reference proteome</keyword>
<dbReference type="GO" id="GO:0006164">
    <property type="term" value="P:purine nucleotide biosynthetic process"/>
    <property type="evidence" value="ECO:0007669"/>
    <property type="project" value="UniProtKB-KW"/>
</dbReference>
<dbReference type="Pfam" id="PF18603">
    <property type="entry name" value="LAL_C2"/>
    <property type="match status" value="1"/>
</dbReference>
<name>A0A222G8W9_9GAMM</name>
<reference evidence="7 8" key="1">
    <citation type="submission" date="2017-08" db="EMBL/GenBank/DDBJ databases">
        <title>Complete genome of Colwellia sp. NB097-1, a psychrophile bacterium ioslated from Bering Sea.</title>
        <authorList>
            <person name="Chen X."/>
        </authorList>
    </citation>
    <scope>NUCLEOTIDE SEQUENCE [LARGE SCALE GENOMIC DNA]</scope>
    <source>
        <strain evidence="7 8">NB097-1</strain>
    </source>
</reference>
<dbReference type="AlphaFoldDB" id="A0A222G8W9"/>
<evidence type="ECO:0000313" key="7">
    <source>
        <dbReference type="EMBL" id="ASP48345.1"/>
    </source>
</evidence>
<evidence type="ECO:0000259" key="6">
    <source>
        <dbReference type="PROSITE" id="PS50975"/>
    </source>
</evidence>
<dbReference type="InterPro" id="IPR013815">
    <property type="entry name" value="ATP_grasp_subdomain_1"/>
</dbReference>
<dbReference type="InterPro" id="IPR040570">
    <property type="entry name" value="LAL_C2"/>
</dbReference>
<evidence type="ECO:0000256" key="2">
    <source>
        <dbReference type="ARBA" id="ARBA00022741"/>
    </source>
</evidence>
<organism evidence="7 8">
    <name type="scientific">Cognaticolwellia beringensis</name>
    <dbReference type="NCBI Taxonomy" id="1967665"/>
    <lineage>
        <taxon>Bacteria</taxon>
        <taxon>Pseudomonadati</taxon>
        <taxon>Pseudomonadota</taxon>
        <taxon>Gammaproteobacteria</taxon>
        <taxon>Alteromonadales</taxon>
        <taxon>Colwelliaceae</taxon>
        <taxon>Cognaticolwellia</taxon>
    </lineage>
</organism>
<keyword evidence="4 5" id="KW-0067">ATP-binding</keyword>
<dbReference type="RefSeq" id="WP_081151690.1">
    <property type="nucleotide sequence ID" value="NZ_CP020465.1"/>
</dbReference>
<dbReference type="PANTHER" id="PTHR43585">
    <property type="entry name" value="FUMIPYRROLE BIOSYNTHESIS PROTEIN C"/>
    <property type="match status" value="1"/>
</dbReference>
<dbReference type="InterPro" id="IPR003135">
    <property type="entry name" value="ATP-grasp_carboxylate-amine"/>
</dbReference>
<gene>
    <name evidence="7" type="ORF">B5D82_11570</name>
</gene>
<keyword evidence="2 5" id="KW-0547">Nucleotide-binding</keyword>
<dbReference type="Pfam" id="PF02222">
    <property type="entry name" value="ATP-grasp"/>
    <property type="match status" value="1"/>
</dbReference>
<dbReference type="PANTHER" id="PTHR43585:SF2">
    <property type="entry name" value="ATP-GRASP ENZYME FSQD"/>
    <property type="match status" value="1"/>
</dbReference>
<sequence length="382" mass="42631">MANVLIIGKRGRCYRAALRMKHNVFLWSDGALHESRKEKLAGWIETPFKSCEKRLLTADIEAIREFNIEFVMAATESSVNIAAMIREEFKLTGTPLNITNILHNKNEMKLEALKYDIPITKFHLITDKDTPEALVEKLGLPLVVKPVAESGARGVKVLNSLDEIKAHAKPGLLAEAFVEGSEVSVETFIHNGLPIFHNITEYLHQWKKSIVPGAFEQDLEQVIIQINDRVIAGFGVINGMTHAEFYLTKSGPVFGEMAVRPPGGYYMELIEYAYGFNPWKTYVELETGTTPKPLPIKAKKFACVFMIHPGAGIVDHISGLETLKELKEVEQFKCKVEAGSEVGERDSTSSEVGHVLMSADSRKALLEKLKIVEDSLVIKLQQ</sequence>
<dbReference type="InterPro" id="IPR011761">
    <property type="entry name" value="ATP-grasp"/>
</dbReference>
<dbReference type="PROSITE" id="PS50975">
    <property type="entry name" value="ATP_GRASP"/>
    <property type="match status" value="1"/>
</dbReference>
<dbReference type="SUPFAM" id="SSF56059">
    <property type="entry name" value="Glutathione synthetase ATP-binding domain-like"/>
    <property type="match status" value="1"/>
</dbReference>
<evidence type="ECO:0000313" key="8">
    <source>
        <dbReference type="Proteomes" id="UP000202259"/>
    </source>
</evidence>
<dbReference type="GO" id="GO:0016874">
    <property type="term" value="F:ligase activity"/>
    <property type="evidence" value="ECO:0007669"/>
    <property type="project" value="UniProtKB-KW"/>
</dbReference>
<protein>
    <recommendedName>
        <fullName evidence="6">ATP-grasp domain-containing protein</fullName>
    </recommendedName>
</protein>
<dbReference type="KEGG" id="cber:B5D82_11570"/>
<evidence type="ECO:0000256" key="3">
    <source>
        <dbReference type="ARBA" id="ARBA00022755"/>
    </source>
</evidence>
<dbReference type="Proteomes" id="UP000202259">
    <property type="component" value="Chromosome"/>
</dbReference>
<dbReference type="Gene3D" id="3.30.470.20">
    <property type="entry name" value="ATP-grasp fold, B domain"/>
    <property type="match status" value="1"/>
</dbReference>
<evidence type="ECO:0000256" key="5">
    <source>
        <dbReference type="PROSITE-ProRule" id="PRU00409"/>
    </source>
</evidence>
<dbReference type="EMBL" id="CP020465">
    <property type="protein sequence ID" value="ASP48345.1"/>
    <property type="molecule type" value="Genomic_DNA"/>
</dbReference>
<dbReference type="GO" id="GO:0005524">
    <property type="term" value="F:ATP binding"/>
    <property type="evidence" value="ECO:0007669"/>
    <property type="project" value="UniProtKB-UniRule"/>
</dbReference>